<keyword evidence="2" id="KW-1185">Reference proteome</keyword>
<evidence type="ECO:0000313" key="2">
    <source>
        <dbReference type="Proteomes" id="UP000298663"/>
    </source>
</evidence>
<dbReference type="Proteomes" id="UP000298663">
    <property type="component" value="Unassembled WGS sequence"/>
</dbReference>
<dbReference type="AlphaFoldDB" id="A0A4U5M800"/>
<reference evidence="1 2" key="2">
    <citation type="journal article" date="2019" name="G3 (Bethesda)">
        <title>Hybrid Assembly of the Genome of the Entomopathogenic Nematode Steinernema carpocapsae Identifies the X-Chromosome.</title>
        <authorList>
            <person name="Serra L."/>
            <person name="Macchietto M."/>
            <person name="Macias-Munoz A."/>
            <person name="McGill C.J."/>
            <person name="Rodriguez I.M."/>
            <person name="Rodriguez B."/>
            <person name="Murad R."/>
            <person name="Mortazavi A."/>
        </authorList>
    </citation>
    <scope>NUCLEOTIDE SEQUENCE [LARGE SCALE GENOMIC DNA]</scope>
    <source>
        <strain evidence="1 2">ALL</strain>
    </source>
</reference>
<organism evidence="1 2">
    <name type="scientific">Steinernema carpocapsae</name>
    <name type="common">Entomopathogenic nematode</name>
    <dbReference type="NCBI Taxonomy" id="34508"/>
    <lineage>
        <taxon>Eukaryota</taxon>
        <taxon>Metazoa</taxon>
        <taxon>Ecdysozoa</taxon>
        <taxon>Nematoda</taxon>
        <taxon>Chromadorea</taxon>
        <taxon>Rhabditida</taxon>
        <taxon>Tylenchina</taxon>
        <taxon>Panagrolaimomorpha</taxon>
        <taxon>Strongyloidoidea</taxon>
        <taxon>Steinernematidae</taxon>
        <taxon>Steinernema</taxon>
    </lineage>
</organism>
<proteinExistence type="predicted"/>
<name>A0A4U5M800_STECR</name>
<accession>A0A4U5M800</accession>
<evidence type="ECO:0000313" key="1">
    <source>
        <dbReference type="EMBL" id="TKR65048.1"/>
    </source>
</evidence>
<comment type="caution">
    <text evidence="1">The sequence shown here is derived from an EMBL/GenBank/DDBJ whole genome shotgun (WGS) entry which is preliminary data.</text>
</comment>
<reference evidence="1 2" key="1">
    <citation type="journal article" date="2015" name="Genome Biol.">
        <title>Comparative genomics of Steinernema reveals deeply conserved gene regulatory networks.</title>
        <authorList>
            <person name="Dillman A.R."/>
            <person name="Macchietto M."/>
            <person name="Porter C.F."/>
            <person name="Rogers A."/>
            <person name="Williams B."/>
            <person name="Antoshechkin I."/>
            <person name="Lee M.M."/>
            <person name="Goodwin Z."/>
            <person name="Lu X."/>
            <person name="Lewis E.E."/>
            <person name="Goodrich-Blair H."/>
            <person name="Stock S.P."/>
            <person name="Adams B.J."/>
            <person name="Sternberg P.W."/>
            <person name="Mortazavi A."/>
        </authorList>
    </citation>
    <scope>NUCLEOTIDE SEQUENCE [LARGE SCALE GENOMIC DNA]</scope>
    <source>
        <strain evidence="1 2">ALL</strain>
    </source>
</reference>
<gene>
    <name evidence="1" type="ORF">L596_025511</name>
</gene>
<protein>
    <submittedName>
        <fullName evidence="1">Uncharacterized protein</fullName>
    </submittedName>
</protein>
<dbReference type="EMBL" id="AZBU02000009">
    <property type="protein sequence ID" value="TKR65048.1"/>
    <property type="molecule type" value="Genomic_DNA"/>
</dbReference>
<sequence length="90" mass="10152">MRRTQTRRILQDQTGAISVSGGSHLSLVNGLSDTSNCQAALFWGKKELETVQSEAFFTNKKSWVTERDRTLGLQRDAIQYATHAVREVRV</sequence>